<dbReference type="AlphaFoldDB" id="A0A151MYM5"/>
<protein>
    <submittedName>
        <fullName evidence="2">Uncharacterized protein</fullName>
    </submittedName>
</protein>
<accession>A0A151MYM5</accession>
<gene>
    <name evidence="2" type="ORF">Y1Q_0023923</name>
</gene>
<name>A0A151MYM5_ALLMI</name>
<proteinExistence type="predicted"/>
<keyword evidence="3" id="KW-1185">Reference proteome</keyword>
<feature type="compositionally biased region" description="Pro residues" evidence="1">
    <location>
        <begin position="1"/>
        <end position="12"/>
    </location>
</feature>
<dbReference type="EMBL" id="AKHW03004623">
    <property type="protein sequence ID" value="KYO29610.1"/>
    <property type="molecule type" value="Genomic_DNA"/>
</dbReference>
<reference evidence="2 3" key="1">
    <citation type="journal article" date="2012" name="Genome Biol.">
        <title>Sequencing three crocodilian genomes to illuminate the evolution of archosaurs and amniotes.</title>
        <authorList>
            <person name="St John J.A."/>
            <person name="Braun E.L."/>
            <person name="Isberg S.R."/>
            <person name="Miles L.G."/>
            <person name="Chong A.Y."/>
            <person name="Gongora J."/>
            <person name="Dalzell P."/>
            <person name="Moran C."/>
            <person name="Bed'hom B."/>
            <person name="Abzhanov A."/>
            <person name="Burgess S.C."/>
            <person name="Cooksey A.M."/>
            <person name="Castoe T.A."/>
            <person name="Crawford N.G."/>
            <person name="Densmore L.D."/>
            <person name="Drew J.C."/>
            <person name="Edwards S.V."/>
            <person name="Faircloth B.C."/>
            <person name="Fujita M.K."/>
            <person name="Greenwold M.J."/>
            <person name="Hoffmann F.G."/>
            <person name="Howard J.M."/>
            <person name="Iguchi T."/>
            <person name="Janes D.E."/>
            <person name="Khan S.Y."/>
            <person name="Kohno S."/>
            <person name="de Koning A.J."/>
            <person name="Lance S.L."/>
            <person name="McCarthy F.M."/>
            <person name="McCormack J.E."/>
            <person name="Merchant M.E."/>
            <person name="Peterson D.G."/>
            <person name="Pollock D.D."/>
            <person name="Pourmand N."/>
            <person name="Raney B.J."/>
            <person name="Roessler K.A."/>
            <person name="Sanford J.R."/>
            <person name="Sawyer R.H."/>
            <person name="Schmidt C.J."/>
            <person name="Triplett E.W."/>
            <person name="Tuberville T.D."/>
            <person name="Venegas-Anaya M."/>
            <person name="Howard J.T."/>
            <person name="Jarvis E.D."/>
            <person name="Guillette L.J.Jr."/>
            <person name="Glenn T.C."/>
            <person name="Green R.E."/>
            <person name="Ray D.A."/>
        </authorList>
    </citation>
    <scope>NUCLEOTIDE SEQUENCE [LARGE SCALE GENOMIC DNA]</scope>
    <source>
        <strain evidence="2">KSC_2009_1</strain>
    </source>
</reference>
<evidence type="ECO:0000313" key="3">
    <source>
        <dbReference type="Proteomes" id="UP000050525"/>
    </source>
</evidence>
<dbReference type="Proteomes" id="UP000050525">
    <property type="component" value="Unassembled WGS sequence"/>
</dbReference>
<sequence length="73" mass="7906">MRHVPPWTPPPASSSFEFAVTSPVPPTKTSPAGTISSPSPLSHLACVTFCKERGRQLIHSDVAQALLEHRKTM</sequence>
<feature type="region of interest" description="Disordered" evidence="1">
    <location>
        <begin position="1"/>
        <end position="37"/>
    </location>
</feature>
<comment type="caution">
    <text evidence="2">The sequence shown here is derived from an EMBL/GenBank/DDBJ whole genome shotgun (WGS) entry which is preliminary data.</text>
</comment>
<evidence type="ECO:0000313" key="2">
    <source>
        <dbReference type="EMBL" id="KYO29610.1"/>
    </source>
</evidence>
<evidence type="ECO:0000256" key="1">
    <source>
        <dbReference type="SAM" id="MobiDB-lite"/>
    </source>
</evidence>
<organism evidence="2 3">
    <name type="scientific">Alligator mississippiensis</name>
    <name type="common">American alligator</name>
    <dbReference type="NCBI Taxonomy" id="8496"/>
    <lineage>
        <taxon>Eukaryota</taxon>
        <taxon>Metazoa</taxon>
        <taxon>Chordata</taxon>
        <taxon>Craniata</taxon>
        <taxon>Vertebrata</taxon>
        <taxon>Euteleostomi</taxon>
        <taxon>Archelosauria</taxon>
        <taxon>Archosauria</taxon>
        <taxon>Crocodylia</taxon>
        <taxon>Alligatoridae</taxon>
        <taxon>Alligatorinae</taxon>
        <taxon>Alligator</taxon>
    </lineage>
</organism>